<proteinExistence type="predicted"/>
<dbReference type="Pfam" id="PF08589">
    <property type="entry name" value="ATG43"/>
    <property type="match status" value="1"/>
</dbReference>
<accession>A0A2S6CFB6</accession>
<dbReference type="PANTHER" id="PTHR38699">
    <property type="entry name" value="CHROMOSOME 1, WHOLE GENOME SHOTGUN SEQUENCE"/>
    <property type="match status" value="1"/>
</dbReference>
<dbReference type="PANTHER" id="PTHR38699:SF1">
    <property type="entry name" value="MITOPHAGY RECEPTOR ATG43"/>
    <property type="match status" value="1"/>
</dbReference>
<evidence type="ECO:0000313" key="1">
    <source>
        <dbReference type="EMBL" id="PPJ58409.1"/>
    </source>
</evidence>
<gene>
    <name evidence="1" type="ORF">CBER1_08088</name>
</gene>
<reference evidence="2" key="1">
    <citation type="journal article" date="2017" name="bioRxiv">
        <title>Conservation of a gene cluster reveals novel cercosporin biosynthetic mechanisms and extends production to the genus Colletotrichum.</title>
        <authorList>
            <person name="de Jonge R."/>
            <person name="Ebert M.K."/>
            <person name="Huitt-Roehl C.R."/>
            <person name="Pal P."/>
            <person name="Suttle J.C."/>
            <person name="Spanner R.E."/>
            <person name="Neubauer J.D."/>
            <person name="Jurick W.M.II."/>
            <person name="Stott K.A."/>
            <person name="Secor G.A."/>
            <person name="Thomma B.P.H.J."/>
            <person name="Van de Peer Y."/>
            <person name="Townsend C.A."/>
            <person name="Bolton M.D."/>
        </authorList>
    </citation>
    <scope>NUCLEOTIDE SEQUENCE [LARGE SCALE GENOMIC DNA]</scope>
    <source>
        <strain evidence="2">CBS538.71</strain>
    </source>
</reference>
<evidence type="ECO:0000313" key="2">
    <source>
        <dbReference type="Proteomes" id="UP000237631"/>
    </source>
</evidence>
<keyword evidence="2" id="KW-1185">Reference proteome</keyword>
<dbReference type="GO" id="GO:0000423">
    <property type="term" value="P:mitophagy"/>
    <property type="evidence" value="ECO:0007669"/>
    <property type="project" value="InterPro"/>
</dbReference>
<dbReference type="OrthoDB" id="2430343at2759"/>
<dbReference type="Proteomes" id="UP000237631">
    <property type="component" value="Unassembled WGS sequence"/>
</dbReference>
<dbReference type="STRING" id="357750.A0A2S6CFB6"/>
<dbReference type="GO" id="GO:0140580">
    <property type="term" value="F:mitochondrion autophagosome adaptor activity"/>
    <property type="evidence" value="ECO:0007669"/>
    <property type="project" value="InterPro"/>
</dbReference>
<comment type="caution">
    <text evidence="1">The sequence shown here is derived from an EMBL/GenBank/DDBJ whole genome shotgun (WGS) entry which is preliminary data.</text>
</comment>
<dbReference type="EMBL" id="PNEN01000460">
    <property type="protein sequence ID" value="PPJ58409.1"/>
    <property type="molecule type" value="Genomic_DNA"/>
</dbReference>
<dbReference type="InterPro" id="IPR013898">
    <property type="entry name" value="Atg43"/>
</dbReference>
<name>A0A2S6CFB6_9PEZI</name>
<organism evidence="1 2">
    <name type="scientific">Cercospora berteroae</name>
    <dbReference type="NCBI Taxonomy" id="357750"/>
    <lineage>
        <taxon>Eukaryota</taxon>
        <taxon>Fungi</taxon>
        <taxon>Dikarya</taxon>
        <taxon>Ascomycota</taxon>
        <taxon>Pezizomycotina</taxon>
        <taxon>Dothideomycetes</taxon>
        <taxon>Dothideomycetidae</taxon>
        <taxon>Mycosphaerellales</taxon>
        <taxon>Mycosphaerellaceae</taxon>
        <taxon>Cercospora</taxon>
    </lineage>
</organism>
<sequence length="174" mass="19958">MSGHLEDAAIQAAETIQTAHINHNPTRHDLAPQTSVDTKIPVEFDRSGDVASVADDIGEDEVPLSILRPLPDEERHAPRHLQLPDLRFEQSYLKSIEKAEDWRMVAYITMKDQVLMPLVQGLAWSLIVAGWRHWNASAKFSGQTIGAKIRRWWWGVNNWKIPEHSKWNPRSEQQ</sequence>
<protein>
    <recommendedName>
        <fullName evidence="3">DUF1770 domain-containing protein</fullName>
    </recommendedName>
</protein>
<evidence type="ECO:0008006" key="3">
    <source>
        <dbReference type="Google" id="ProtNLM"/>
    </source>
</evidence>
<dbReference type="AlphaFoldDB" id="A0A2S6CFB6"/>